<dbReference type="Pfam" id="PF00773">
    <property type="entry name" value="RNB"/>
    <property type="match status" value="1"/>
</dbReference>
<dbReference type="EMBL" id="JANAWD010000796">
    <property type="protein sequence ID" value="KAJ3475809.1"/>
    <property type="molecule type" value="Genomic_DNA"/>
</dbReference>
<dbReference type="GO" id="GO:0000175">
    <property type="term" value="F:3'-5'-RNA exonuclease activity"/>
    <property type="evidence" value="ECO:0007669"/>
    <property type="project" value="TreeGrafter"/>
</dbReference>
<comment type="caution">
    <text evidence="3">The sequence shown here is derived from an EMBL/GenBank/DDBJ whole genome shotgun (WGS) entry which is preliminary data.</text>
</comment>
<dbReference type="SUPFAM" id="SSF50249">
    <property type="entry name" value="Nucleic acid-binding proteins"/>
    <property type="match status" value="1"/>
</dbReference>
<dbReference type="Proteomes" id="UP001212997">
    <property type="component" value="Unassembled WGS sequence"/>
</dbReference>
<dbReference type="GO" id="GO:0006402">
    <property type="term" value="P:mRNA catabolic process"/>
    <property type="evidence" value="ECO:0007669"/>
    <property type="project" value="TreeGrafter"/>
</dbReference>
<feature type="region of interest" description="Disordered" evidence="1">
    <location>
        <begin position="1"/>
        <end position="67"/>
    </location>
</feature>
<dbReference type="AlphaFoldDB" id="A0AAD5URK3"/>
<evidence type="ECO:0000259" key="2">
    <source>
        <dbReference type="SMART" id="SM00955"/>
    </source>
</evidence>
<evidence type="ECO:0000313" key="3">
    <source>
        <dbReference type="EMBL" id="KAJ3475809.1"/>
    </source>
</evidence>
<evidence type="ECO:0000256" key="1">
    <source>
        <dbReference type="SAM" id="MobiDB-lite"/>
    </source>
</evidence>
<evidence type="ECO:0000313" key="4">
    <source>
        <dbReference type="Proteomes" id="UP001212997"/>
    </source>
</evidence>
<name>A0AAD5URK3_9APHY</name>
<dbReference type="GO" id="GO:0000932">
    <property type="term" value="C:P-body"/>
    <property type="evidence" value="ECO:0007669"/>
    <property type="project" value="TreeGrafter"/>
</dbReference>
<protein>
    <recommendedName>
        <fullName evidence="2">RNB domain-containing protein</fullName>
    </recommendedName>
</protein>
<dbReference type="InterPro" id="IPR050180">
    <property type="entry name" value="RNR_Ribonuclease"/>
</dbReference>
<keyword evidence="4" id="KW-1185">Reference proteome</keyword>
<reference evidence="3" key="1">
    <citation type="submission" date="2022-07" db="EMBL/GenBank/DDBJ databases">
        <title>Genome Sequence of Physisporinus lineatus.</title>
        <authorList>
            <person name="Buettner E."/>
        </authorList>
    </citation>
    <scope>NUCLEOTIDE SEQUENCE</scope>
    <source>
        <strain evidence="3">VT162</strain>
    </source>
</reference>
<feature type="domain" description="RNB" evidence="2">
    <location>
        <begin position="497"/>
        <end position="851"/>
    </location>
</feature>
<dbReference type="InterPro" id="IPR001900">
    <property type="entry name" value="RNase_II/R"/>
</dbReference>
<proteinExistence type="predicted"/>
<dbReference type="InterPro" id="IPR012340">
    <property type="entry name" value="NA-bd_OB-fold"/>
</dbReference>
<dbReference type="SMART" id="SM00955">
    <property type="entry name" value="RNB"/>
    <property type="match status" value="1"/>
</dbReference>
<accession>A0AAD5URK3</accession>
<sequence length="979" mass="110208">MYAQNAKNIARIFPSSSSSRLLHTTVRREASEAAARNPQKSREDNEQRPPSRKYKRKPPPIPHEGIQVTADIVTGNIIKRASRKWNPGDWKHEAMKNAEERRLESVVPTKKNAHYILPSAEQQKFFSWGEYEEGSSELPGPEMDTLGVWSQIQPGTFVEVRRNEITTHAVILGSWATDGLMKAICLVSTGETWATLPEDVLFTVPNFVDIATITRCGLEMLARDEHQMAARVKVLKYIRGIEKQIEEQYFEIAPFAQKVYNMFKPDDPDAWKQITTLEVAKKYTGGKTPSLVTLLAVHKHLMRRSQEFTAMTPNFRATNIFWIRPQNQLETIRRVSSLYFSKSDKMDKFVEKARVIIAATKADRALAWSQPASQRPIEGPSFDEDDQVFVRFLEESIRTKRTIQVDPYAVATSAIMKKLALYDGEIADDMVSQMLLDLGVHTPWYEPVISNPRDMEFTKHGGVVQNSLTQVVQSGSQVLQKLGPDDLYPYDIVRDLRHDFGDMPVYVIDDFGAHELDDGLSVESIPLEPGSYWIHVHVADPTALLPPTHRIVASAMNQSTSIYRVEDSSPLLPPVPGIEGLGSKIGTGEAQNALTFSFKIDRFGDIVDYLIRPSMIKNIQICKYDDVDVALGLYSPQTTWSFPFGHSSSRSFTPTDFSPSARKDFTTLYDIALRLSRKRLDMGSLFTSLPFAEIMMTSPGQGELPPNPPSLSQRMSSTGFPELAYAVANPKSTESGARRMVAEFMKSAARVASRFFRDRNIPAVRRCANKPIGTEEAMQKLRAIQDEDGFVDYAETMKNNVVYPPAFFHLEPHGHWLLGIPEGEGYCRVTSPLRRFGDLLAHWQIKHALVNPLARPLFTDEWMQAFCVDFSVRDPILRKINRLHNLSWALKYISRWRDHPEMSAGIDVDPLKNLTVMRMGNMRHNSVVGVYSCTGFLPELGIPCKIADMPAEGIPIGEPVPAKIQSIRAGLKPAISVSI</sequence>
<gene>
    <name evidence="3" type="ORF">NLI96_g11587</name>
</gene>
<dbReference type="PANTHER" id="PTHR23355">
    <property type="entry name" value="RIBONUCLEASE"/>
    <property type="match status" value="1"/>
</dbReference>
<organism evidence="3 4">
    <name type="scientific">Meripilus lineatus</name>
    <dbReference type="NCBI Taxonomy" id="2056292"/>
    <lineage>
        <taxon>Eukaryota</taxon>
        <taxon>Fungi</taxon>
        <taxon>Dikarya</taxon>
        <taxon>Basidiomycota</taxon>
        <taxon>Agaricomycotina</taxon>
        <taxon>Agaricomycetes</taxon>
        <taxon>Polyporales</taxon>
        <taxon>Meripilaceae</taxon>
        <taxon>Meripilus</taxon>
    </lineage>
</organism>
<dbReference type="PANTHER" id="PTHR23355:SF65">
    <property type="entry name" value="EXORIBONUCLEASE CYT-4, PUTATIVE (AFU_ORTHOLOGUE AFUA_7G01550)-RELATED"/>
    <property type="match status" value="1"/>
</dbReference>
<dbReference type="GO" id="GO:0003723">
    <property type="term" value="F:RNA binding"/>
    <property type="evidence" value="ECO:0007669"/>
    <property type="project" value="InterPro"/>
</dbReference>
<feature type="compositionally biased region" description="Basic and acidic residues" evidence="1">
    <location>
        <begin position="40"/>
        <end position="49"/>
    </location>
</feature>